<dbReference type="GO" id="GO:0008320">
    <property type="term" value="F:protein transmembrane transporter activity"/>
    <property type="evidence" value="ECO:0007669"/>
    <property type="project" value="UniProtKB-UniRule"/>
</dbReference>
<dbReference type="Gene3D" id="1.20.5.1030">
    <property type="entry name" value="Preprotein translocase secy subunit"/>
    <property type="match status" value="1"/>
</dbReference>
<evidence type="ECO:0000256" key="6">
    <source>
        <dbReference type="ARBA" id="ARBA00022989"/>
    </source>
</evidence>
<dbReference type="Proteomes" id="UP000190328">
    <property type="component" value="Unassembled WGS sequence"/>
</dbReference>
<evidence type="ECO:0000256" key="2">
    <source>
        <dbReference type="ARBA" id="ARBA00022448"/>
    </source>
</evidence>
<feature type="transmembrane region" description="Helical" evidence="9">
    <location>
        <begin position="21"/>
        <end position="43"/>
    </location>
</feature>
<dbReference type="GO" id="GO:0006605">
    <property type="term" value="P:protein targeting"/>
    <property type="evidence" value="ECO:0007669"/>
    <property type="project" value="UniProtKB-UniRule"/>
</dbReference>
<dbReference type="OrthoDB" id="9813233at2"/>
<keyword evidence="3 9" id="KW-1003">Cell membrane</keyword>
<comment type="function">
    <text evidence="9">Essential subunit of the Sec protein translocation channel SecYEG. Clamps together the 2 halves of SecY. May contact the channel plug during translocation.</text>
</comment>
<proteinExistence type="inferred from homology"/>
<organism evidence="10 11">
    <name type="scientific">Pilibacter termitis</name>
    <dbReference type="NCBI Taxonomy" id="263852"/>
    <lineage>
        <taxon>Bacteria</taxon>
        <taxon>Bacillati</taxon>
        <taxon>Bacillota</taxon>
        <taxon>Bacilli</taxon>
        <taxon>Lactobacillales</taxon>
        <taxon>Enterococcaceae</taxon>
        <taxon>Pilibacter</taxon>
    </lineage>
</organism>
<keyword evidence="2 9" id="KW-0813">Transport</keyword>
<dbReference type="Pfam" id="PF00584">
    <property type="entry name" value="SecE"/>
    <property type="match status" value="1"/>
</dbReference>
<evidence type="ECO:0000256" key="7">
    <source>
        <dbReference type="ARBA" id="ARBA00023010"/>
    </source>
</evidence>
<dbReference type="GO" id="GO:0009306">
    <property type="term" value="P:protein secretion"/>
    <property type="evidence" value="ECO:0007669"/>
    <property type="project" value="UniProtKB-UniRule"/>
</dbReference>
<dbReference type="PANTHER" id="PTHR33910">
    <property type="entry name" value="PROTEIN TRANSLOCASE SUBUNIT SECE"/>
    <property type="match status" value="1"/>
</dbReference>
<dbReference type="AlphaFoldDB" id="A0A1T4N759"/>
<dbReference type="NCBIfam" id="TIGR00964">
    <property type="entry name" value="secE_bact"/>
    <property type="match status" value="1"/>
</dbReference>
<comment type="similarity">
    <text evidence="9">Belongs to the SecE/SEC61-gamma family.</text>
</comment>
<dbReference type="InterPro" id="IPR005807">
    <property type="entry name" value="SecE_bac"/>
</dbReference>
<dbReference type="GO" id="GO:0005886">
    <property type="term" value="C:plasma membrane"/>
    <property type="evidence" value="ECO:0007669"/>
    <property type="project" value="UniProtKB-SubCell"/>
</dbReference>
<evidence type="ECO:0000256" key="9">
    <source>
        <dbReference type="HAMAP-Rule" id="MF_00422"/>
    </source>
</evidence>
<keyword evidence="4 9" id="KW-0812">Transmembrane</keyword>
<dbReference type="GO" id="GO:0065002">
    <property type="term" value="P:intracellular protein transmembrane transport"/>
    <property type="evidence" value="ECO:0007669"/>
    <property type="project" value="UniProtKB-UniRule"/>
</dbReference>
<comment type="subunit">
    <text evidence="9">Component of the Sec protein translocase complex. Heterotrimer consisting of SecY, SecE and SecG subunits. The heterotrimers can form oligomers, although 1 heterotrimer is thought to be able to translocate proteins. Interacts with the ribosome. Interacts with SecDF, and other proteins may be involved. Interacts with SecA.</text>
</comment>
<keyword evidence="11" id="KW-1185">Reference proteome</keyword>
<dbReference type="InterPro" id="IPR001901">
    <property type="entry name" value="Translocase_SecE/Sec61-g"/>
</dbReference>
<dbReference type="InterPro" id="IPR038379">
    <property type="entry name" value="SecE_sf"/>
</dbReference>
<dbReference type="HAMAP" id="MF_00422">
    <property type="entry name" value="SecE"/>
    <property type="match status" value="1"/>
</dbReference>
<keyword evidence="6 9" id="KW-1133">Transmembrane helix</keyword>
<gene>
    <name evidence="9" type="primary">secE</name>
    <name evidence="10" type="ORF">SAMN02745116_01327</name>
</gene>
<accession>A0A1T4N759</accession>
<dbReference type="RefSeq" id="WP_078807264.1">
    <property type="nucleotide sequence ID" value="NZ_FUXI01000013.1"/>
</dbReference>
<keyword evidence="7 9" id="KW-0811">Translocation</keyword>
<evidence type="ECO:0000256" key="1">
    <source>
        <dbReference type="ARBA" id="ARBA00004370"/>
    </source>
</evidence>
<evidence type="ECO:0000256" key="4">
    <source>
        <dbReference type="ARBA" id="ARBA00022692"/>
    </source>
</evidence>
<dbReference type="EMBL" id="FUXI01000013">
    <property type="protein sequence ID" value="SJZ75001.1"/>
    <property type="molecule type" value="Genomic_DNA"/>
</dbReference>
<comment type="subcellular location">
    <subcellularLocation>
        <location evidence="9">Cell membrane</location>
        <topology evidence="9">Single-pass membrane protein</topology>
    </subcellularLocation>
    <subcellularLocation>
        <location evidence="1">Membrane</location>
    </subcellularLocation>
</comment>
<keyword evidence="5 9" id="KW-0653">Protein transport</keyword>
<evidence type="ECO:0000256" key="3">
    <source>
        <dbReference type="ARBA" id="ARBA00022475"/>
    </source>
</evidence>
<dbReference type="PANTHER" id="PTHR33910:SF1">
    <property type="entry name" value="PROTEIN TRANSLOCASE SUBUNIT SECE"/>
    <property type="match status" value="1"/>
</dbReference>
<protein>
    <recommendedName>
        <fullName evidence="9">Protein translocase subunit SecE</fullName>
    </recommendedName>
</protein>
<evidence type="ECO:0000256" key="8">
    <source>
        <dbReference type="ARBA" id="ARBA00023136"/>
    </source>
</evidence>
<sequence length="56" mass="6671">MKFLKSVVQEMKKVSWPTKQQLRKFTFIVFETTILFALIFWIFDTAIKGGFNLILK</sequence>
<dbReference type="STRING" id="263852.SAMN02745116_01327"/>
<name>A0A1T4N759_9ENTE</name>
<evidence type="ECO:0000313" key="10">
    <source>
        <dbReference type="EMBL" id="SJZ75001.1"/>
    </source>
</evidence>
<evidence type="ECO:0000313" key="11">
    <source>
        <dbReference type="Proteomes" id="UP000190328"/>
    </source>
</evidence>
<dbReference type="GO" id="GO:0043952">
    <property type="term" value="P:protein transport by the Sec complex"/>
    <property type="evidence" value="ECO:0007669"/>
    <property type="project" value="UniProtKB-UniRule"/>
</dbReference>
<evidence type="ECO:0000256" key="5">
    <source>
        <dbReference type="ARBA" id="ARBA00022927"/>
    </source>
</evidence>
<keyword evidence="8 9" id="KW-0472">Membrane</keyword>
<reference evidence="10 11" key="1">
    <citation type="submission" date="2017-02" db="EMBL/GenBank/DDBJ databases">
        <authorList>
            <person name="Peterson S.W."/>
        </authorList>
    </citation>
    <scope>NUCLEOTIDE SEQUENCE [LARGE SCALE GENOMIC DNA]</scope>
    <source>
        <strain evidence="10 11">ATCC BAA-1030</strain>
    </source>
</reference>